<gene>
    <name evidence="1" type="ORF">MtrDRAFT_AC139526g35v2</name>
</gene>
<evidence type="ECO:0000313" key="1">
    <source>
        <dbReference type="EMBL" id="ABP02615.1"/>
    </source>
</evidence>
<name>A4PRI5_MEDTR</name>
<dbReference type="EMBL" id="AC139526">
    <property type="protein sequence ID" value="ABP02615.1"/>
    <property type="molecule type" value="Genomic_DNA"/>
</dbReference>
<sequence length="55" mass="6309">MSCLSERDTTTSSDDPNKYIHEKSYTIHYIEIRLIMLHVSYHRGGGAGSCNRSYN</sequence>
<organism evidence="1">
    <name type="scientific">Medicago truncatula</name>
    <name type="common">Barrel medic</name>
    <name type="synonym">Medicago tribuloides</name>
    <dbReference type="NCBI Taxonomy" id="3880"/>
    <lineage>
        <taxon>Eukaryota</taxon>
        <taxon>Viridiplantae</taxon>
        <taxon>Streptophyta</taxon>
        <taxon>Embryophyta</taxon>
        <taxon>Tracheophyta</taxon>
        <taxon>Spermatophyta</taxon>
        <taxon>Magnoliopsida</taxon>
        <taxon>eudicotyledons</taxon>
        <taxon>Gunneridae</taxon>
        <taxon>Pentapetalae</taxon>
        <taxon>rosids</taxon>
        <taxon>fabids</taxon>
        <taxon>Fabales</taxon>
        <taxon>Fabaceae</taxon>
        <taxon>Papilionoideae</taxon>
        <taxon>50 kb inversion clade</taxon>
        <taxon>NPAAA clade</taxon>
        <taxon>Hologalegina</taxon>
        <taxon>IRL clade</taxon>
        <taxon>Trifolieae</taxon>
        <taxon>Medicago</taxon>
    </lineage>
</organism>
<accession>A4PRI5</accession>
<proteinExistence type="predicted"/>
<protein>
    <submittedName>
        <fullName evidence="1">Uncharacterized protein</fullName>
    </submittedName>
</protein>
<reference evidence="1" key="1">
    <citation type="submission" date="2006-03" db="EMBL/GenBank/DDBJ databases">
        <authorList>
            <person name="Shaull S."/>
            <person name="Lin S."/>
            <person name="Dixon R."/>
            <person name="May G."/>
            <person name="Sumner L."/>
            <person name="Gonzales B."/>
            <person name="Cook D."/>
            <person name="Kim D."/>
            <person name="Roe B.A."/>
        </authorList>
    </citation>
    <scope>NUCLEOTIDE SEQUENCE</scope>
</reference>
<reference evidence="1" key="2">
    <citation type="submission" date="2007-04" db="EMBL/GenBank/DDBJ databases">
        <authorList>
            <consortium name="The International Medicago Genome Annotation Group"/>
        </authorList>
    </citation>
    <scope>NUCLEOTIDE SEQUENCE</scope>
</reference>
<dbReference type="AlphaFoldDB" id="A4PRI5"/>